<evidence type="ECO:0000256" key="2">
    <source>
        <dbReference type="ARBA" id="ARBA00022475"/>
    </source>
</evidence>
<dbReference type="Proteomes" id="UP000264006">
    <property type="component" value="Chromosome"/>
</dbReference>
<evidence type="ECO:0000256" key="3">
    <source>
        <dbReference type="ARBA" id="ARBA00022692"/>
    </source>
</evidence>
<dbReference type="Gene3D" id="1.20.1250.20">
    <property type="entry name" value="MFS general substrate transporter like domains"/>
    <property type="match status" value="1"/>
</dbReference>
<evidence type="ECO:0000313" key="8">
    <source>
        <dbReference type="Proteomes" id="UP000264006"/>
    </source>
</evidence>
<gene>
    <name evidence="7" type="ORF">DVS28_a0867</name>
</gene>
<dbReference type="GO" id="GO:0022857">
    <property type="term" value="F:transmembrane transporter activity"/>
    <property type="evidence" value="ECO:0007669"/>
    <property type="project" value="InterPro"/>
</dbReference>
<dbReference type="RefSeq" id="WP_114590359.1">
    <property type="nucleotide sequence ID" value="NZ_CP031165.1"/>
</dbReference>
<dbReference type="Pfam" id="PF07690">
    <property type="entry name" value="MFS_1"/>
    <property type="match status" value="1"/>
</dbReference>
<feature type="transmembrane region" description="Helical" evidence="6">
    <location>
        <begin position="272"/>
        <end position="290"/>
    </location>
</feature>
<feature type="transmembrane region" description="Helical" evidence="6">
    <location>
        <begin position="90"/>
        <end position="112"/>
    </location>
</feature>
<keyword evidence="3 6" id="KW-0812">Transmembrane</keyword>
<feature type="transmembrane region" description="Helical" evidence="6">
    <location>
        <begin position="240"/>
        <end position="260"/>
    </location>
</feature>
<name>A0A346XTM1_9ACTN</name>
<dbReference type="OrthoDB" id="5243321at2"/>
<keyword evidence="2" id="KW-1003">Cell membrane</keyword>
<feature type="transmembrane region" description="Helical" evidence="6">
    <location>
        <begin position="15"/>
        <end position="39"/>
    </location>
</feature>
<feature type="transmembrane region" description="Helical" evidence="6">
    <location>
        <begin position="296"/>
        <end position="314"/>
    </location>
</feature>
<accession>A0A346XTM1</accession>
<dbReference type="EMBL" id="CP031165">
    <property type="protein sequence ID" value="AXV05568.1"/>
    <property type="molecule type" value="Genomic_DNA"/>
</dbReference>
<dbReference type="KEGG" id="euz:DVS28_a0867"/>
<dbReference type="GO" id="GO:0005886">
    <property type="term" value="C:plasma membrane"/>
    <property type="evidence" value="ECO:0007669"/>
    <property type="project" value="UniProtKB-SubCell"/>
</dbReference>
<protein>
    <recommendedName>
        <fullName evidence="9">MFS transporter</fullName>
    </recommendedName>
</protein>
<evidence type="ECO:0000256" key="6">
    <source>
        <dbReference type="SAM" id="Phobius"/>
    </source>
</evidence>
<dbReference type="PANTHER" id="PTHR23513:SF11">
    <property type="entry name" value="STAPHYLOFERRIN A TRANSPORTER"/>
    <property type="match status" value="1"/>
</dbReference>
<evidence type="ECO:0000256" key="1">
    <source>
        <dbReference type="ARBA" id="ARBA00004651"/>
    </source>
</evidence>
<feature type="transmembrane region" description="Helical" evidence="6">
    <location>
        <begin position="359"/>
        <end position="377"/>
    </location>
</feature>
<keyword evidence="4 6" id="KW-1133">Transmembrane helix</keyword>
<dbReference type="PANTHER" id="PTHR23513">
    <property type="entry name" value="INTEGRAL MEMBRANE EFFLUX PROTEIN-RELATED"/>
    <property type="match status" value="1"/>
</dbReference>
<sequence>MKQYREVFVDRRARALFLSAAVSGLGDWIGLAGLVVLAYERSGTPIGSGALFAVQGGAAIAATVLIGPWLDRFERSRGLVVTYGMGTFAVLLPLVFGGLWPLLVAAGVVGALRPTAAALRHAIAGAELPEELLGPVVALQKATGDATAALGLAVGGAITVVLGAALSLGLDAATFALAAALALALPRSRGSMDVRRGAFEGARLWFDDRQIGFYMVVLVAFAAVSALPETLAPAVAADSGWLPAVLAAQAVGSAIGGVLLGHRHDLERAGPMVIGLAAVAVTLVFGAIAATGHPAWMALANLLLGLALSVMVLGQTAFTRAAPKDLLGAAVASAITAVMAAEGLGSLFLGAVAERGGTGSAYAAAAIGVALVAITLARRVRVEVPA</sequence>
<organism evidence="7 8">
    <name type="scientific">Euzebya pacifica</name>
    <dbReference type="NCBI Taxonomy" id="1608957"/>
    <lineage>
        <taxon>Bacteria</taxon>
        <taxon>Bacillati</taxon>
        <taxon>Actinomycetota</taxon>
        <taxon>Nitriliruptoria</taxon>
        <taxon>Euzebyales</taxon>
    </lineage>
</organism>
<dbReference type="InterPro" id="IPR011701">
    <property type="entry name" value="MFS"/>
</dbReference>
<dbReference type="AlphaFoldDB" id="A0A346XTM1"/>
<evidence type="ECO:0000313" key="7">
    <source>
        <dbReference type="EMBL" id="AXV05568.1"/>
    </source>
</evidence>
<comment type="subcellular location">
    <subcellularLocation>
        <location evidence="1">Cell membrane</location>
        <topology evidence="1">Multi-pass membrane protein</topology>
    </subcellularLocation>
</comment>
<feature type="transmembrane region" description="Helical" evidence="6">
    <location>
        <begin position="51"/>
        <end position="70"/>
    </location>
</feature>
<feature type="transmembrane region" description="Helical" evidence="6">
    <location>
        <begin position="148"/>
        <end position="166"/>
    </location>
</feature>
<evidence type="ECO:0000256" key="5">
    <source>
        <dbReference type="ARBA" id="ARBA00023136"/>
    </source>
</evidence>
<dbReference type="InterPro" id="IPR036259">
    <property type="entry name" value="MFS_trans_sf"/>
</dbReference>
<keyword evidence="5 6" id="KW-0472">Membrane</keyword>
<evidence type="ECO:0000256" key="4">
    <source>
        <dbReference type="ARBA" id="ARBA00022989"/>
    </source>
</evidence>
<proteinExistence type="predicted"/>
<dbReference type="SUPFAM" id="SSF103473">
    <property type="entry name" value="MFS general substrate transporter"/>
    <property type="match status" value="1"/>
</dbReference>
<keyword evidence="8" id="KW-1185">Reference proteome</keyword>
<evidence type="ECO:0008006" key="9">
    <source>
        <dbReference type="Google" id="ProtNLM"/>
    </source>
</evidence>
<feature type="transmembrane region" description="Helical" evidence="6">
    <location>
        <begin position="326"/>
        <end position="353"/>
    </location>
</feature>
<reference evidence="7 8" key="1">
    <citation type="submission" date="2018-09" db="EMBL/GenBank/DDBJ databases">
        <title>Complete genome sequence of Euzebya sp. DY32-46 isolated from seawater of Pacific Ocean.</title>
        <authorList>
            <person name="Xu L."/>
            <person name="Wu Y.-H."/>
            <person name="Xu X.-W."/>
        </authorList>
    </citation>
    <scope>NUCLEOTIDE SEQUENCE [LARGE SCALE GENOMIC DNA]</scope>
    <source>
        <strain evidence="7 8">DY32-46</strain>
    </source>
</reference>
<feature type="transmembrane region" description="Helical" evidence="6">
    <location>
        <begin position="211"/>
        <end position="228"/>
    </location>
</feature>